<keyword evidence="4" id="KW-0472">Membrane</keyword>
<dbReference type="InterPro" id="IPR043504">
    <property type="entry name" value="Peptidase_S1_PA_chymotrypsin"/>
</dbReference>
<dbReference type="InterPro" id="IPR033116">
    <property type="entry name" value="TRYPSIN_SER"/>
</dbReference>
<feature type="signal peptide" evidence="5">
    <location>
        <begin position="1"/>
        <end position="20"/>
    </location>
</feature>
<dbReference type="Proteomes" id="UP001549921">
    <property type="component" value="Unassembled WGS sequence"/>
</dbReference>
<dbReference type="PANTHER" id="PTHR24256">
    <property type="entry name" value="TRYPTASE-RELATED"/>
    <property type="match status" value="1"/>
</dbReference>
<evidence type="ECO:0000256" key="3">
    <source>
        <dbReference type="RuleBase" id="RU363034"/>
    </source>
</evidence>
<dbReference type="SMART" id="SM00020">
    <property type="entry name" value="Tryp_SPc"/>
    <property type="match status" value="1"/>
</dbReference>
<evidence type="ECO:0000256" key="5">
    <source>
        <dbReference type="SAM" id="SignalP"/>
    </source>
</evidence>
<dbReference type="EMBL" id="JBEUOH010000013">
    <property type="protein sequence ID" value="KAL0880046.1"/>
    <property type="molecule type" value="Genomic_DNA"/>
</dbReference>
<dbReference type="GO" id="GO:0008236">
    <property type="term" value="F:serine-type peptidase activity"/>
    <property type="evidence" value="ECO:0007669"/>
    <property type="project" value="UniProtKB-KW"/>
</dbReference>
<evidence type="ECO:0000313" key="9">
    <source>
        <dbReference type="Proteomes" id="UP001549920"/>
    </source>
</evidence>
<accession>A0ABD0SXP6</accession>
<dbReference type="AlphaFoldDB" id="A0ABD0SXP6"/>
<evidence type="ECO:0000313" key="8">
    <source>
        <dbReference type="EMBL" id="KAL0880046.1"/>
    </source>
</evidence>
<keyword evidence="9" id="KW-1185">Reference proteome</keyword>
<reference evidence="9 10" key="1">
    <citation type="submission" date="2024-06" db="EMBL/GenBank/DDBJ databases">
        <title>A chromosome-level genome assembly of beet webworm, Loxostege sticticalis.</title>
        <authorList>
            <person name="Zhang Y."/>
        </authorList>
    </citation>
    <scope>NUCLEOTIDE SEQUENCE [LARGE SCALE GENOMIC DNA]</scope>
    <source>
        <strain evidence="8">AQ026</strain>
        <strain evidence="7">AQ028</strain>
        <tissue evidence="7">Male pupae</tissue>
        <tissue evidence="8">Whole body</tissue>
    </source>
</reference>
<keyword evidence="3" id="KW-0720">Serine protease</keyword>
<dbReference type="InterPro" id="IPR018114">
    <property type="entry name" value="TRYPSIN_HIS"/>
</dbReference>
<dbReference type="InterPro" id="IPR001314">
    <property type="entry name" value="Peptidase_S1A"/>
</dbReference>
<dbReference type="InterPro" id="IPR001254">
    <property type="entry name" value="Trypsin_dom"/>
</dbReference>
<dbReference type="InterPro" id="IPR051487">
    <property type="entry name" value="Ser/Thr_Proteases_Immune/Dev"/>
</dbReference>
<dbReference type="PROSITE" id="PS50240">
    <property type="entry name" value="TRYPSIN_DOM"/>
    <property type="match status" value="1"/>
</dbReference>
<feature type="domain" description="Peptidase S1" evidence="6">
    <location>
        <begin position="38"/>
        <end position="285"/>
    </location>
</feature>
<dbReference type="SUPFAM" id="SSF50494">
    <property type="entry name" value="Trypsin-like serine proteases"/>
    <property type="match status" value="1"/>
</dbReference>
<evidence type="ECO:0000256" key="4">
    <source>
        <dbReference type="SAM" id="Phobius"/>
    </source>
</evidence>
<gene>
    <name evidence="8" type="ORF">ABMA27_002539</name>
    <name evidence="7" type="ORF">ABMA28_002630</name>
</gene>
<comment type="caution">
    <text evidence="7">The sequence shown here is derived from an EMBL/GenBank/DDBJ whole genome shotgun (WGS) entry which is preliminary data.</text>
</comment>
<dbReference type="Pfam" id="PF00089">
    <property type="entry name" value="Trypsin"/>
    <property type="match status" value="1"/>
</dbReference>
<dbReference type="Gene3D" id="2.40.10.10">
    <property type="entry name" value="Trypsin-like serine proteases"/>
    <property type="match status" value="1"/>
</dbReference>
<evidence type="ECO:0000256" key="2">
    <source>
        <dbReference type="ARBA" id="ARBA00024195"/>
    </source>
</evidence>
<organism evidence="7 10">
    <name type="scientific">Loxostege sticticalis</name>
    <name type="common">Beet webworm moth</name>
    <dbReference type="NCBI Taxonomy" id="481309"/>
    <lineage>
        <taxon>Eukaryota</taxon>
        <taxon>Metazoa</taxon>
        <taxon>Ecdysozoa</taxon>
        <taxon>Arthropoda</taxon>
        <taxon>Hexapoda</taxon>
        <taxon>Insecta</taxon>
        <taxon>Pterygota</taxon>
        <taxon>Neoptera</taxon>
        <taxon>Endopterygota</taxon>
        <taxon>Lepidoptera</taxon>
        <taxon>Glossata</taxon>
        <taxon>Ditrysia</taxon>
        <taxon>Pyraloidea</taxon>
        <taxon>Crambidae</taxon>
        <taxon>Pyraustinae</taxon>
        <taxon>Loxostege</taxon>
    </lineage>
</organism>
<dbReference type="InterPro" id="IPR009003">
    <property type="entry name" value="Peptidase_S1_PA"/>
</dbReference>
<comment type="similarity">
    <text evidence="2">Belongs to the peptidase S1 family. CLIP subfamily.</text>
</comment>
<keyword evidence="3" id="KW-0378">Hydrolase</keyword>
<dbReference type="GO" id="GO:0006508">
    <property type="term" value="P:proteolysis"/>
    <property type="evidence" value="ECO:0007669"/>
    <property type="project" value="UniProtKB-KW"/>
</dbReference>
<feature type="transmembrane region" description="Helical" evidence="4">
    <location>
        <begin position="294"/>
        <end position="314"/>
    </location>
</feature>
<evidence type="ECO:0000313" key="7">
    <source>
        <dbReference type="EMBL" id="KAL0830465.1"/>
    </source>
</evidence>
<dbReference type="PROSITE" id="PS00134">
    <property type="entry name" value="TRYPSIN_HIS"/>
    <property type="match status" value="1"/>
</dbReference>
<evidence type="ECO:0000259" key="6">
    <source>
        <dbReference type="PROSITE" id="PS50240"/>
    </source>
</evidence>
<keyword evidence="4" id="KW-0812">Transmembrane</keyword>
<protein>
    <recommendedName>
        <fullName evidence="6">Peptidase S1 domain-containing protein</fullName>
    </recommendedName>
</protein>
<feature type="chain" id="PRO_5044722802" description="Peptidase S1 domain-containing protein" evidence="5">
    <location>
        <begin position="21"/>
        <end position="321"/>
    </location>
</feature>
<evidence type="ECO:0000313" key="10">
    <source>
        <dbReference type="Proteomes" id="UP001549921"/>
    </source>
</evidence>
<dbReference type="Proteomes" id="UP001549920">
    <property type="component" value="Unassembled WGS sequence"/>
</dbReference>
<proteinExistence type="inferred from homology"/>
<dbReference type="CDD" id="cd00190">
    <property type="entry name" value="Tryp_SPc"/>
    <property type="match status" value="1"/>
</dbReference>
<dbReference type="PRINTS" id="PR00722">
    <property type="entry name" value="CHYMOTRYPSIN"/>
</dbReference>
<name>A0ABD0SXP6_LOXSC</name>
<keyword evidence="5" id="KW-0732">Signal</keyword>
<keyword evidence="4" id="KW-1133">Transmembrane helix</keyword>
<keyword evidence="1" id="KW-1015">Disulfide bond</keyword>
<dbReference type="EMBL" id="JBEDNZ010000013">
    <property type="protein sequence ID" value="KAL0830465.1"/>
    <property type="molecule type" value="Genomic_DNA"/>
</dbReference>
<keyword evidence="3" id="KW-0645">Protease</keyword>
<sequence length="321" mass="36222">MLHIFGVVLNLLYIFGLCSSQVSMKPIYVNESYLIPRVVNGYEAALGDVPYQVSFKKPTDHRKKNYMTFCGGVIVGSTKLVSAAHCFHHKNLKTLHKKEVMDKFAVVGTLLNWEVYRSEESPSGAQWRSLKEITFPRGYKFPQNDIAVVFTWRPFNFGRFIAPIAYARSFIDYRGECLVSGYGRKSSREMVTSQMLLLARIEVLPLYWCTQKHHRAMEKFICTMGKVSDVAQGDSGGPLVCSGTGDPQEGPQGILVGIVSGHRRGVGSFFTRVSAYSKFISISRNDASSYPSMHFYYVSISRIFLTLLVVFFSINKTYCVQ</sequence>
<dbReference type="PROSITE" id="PS00135">
    <property type="entry name" value="TRYPSIN_SER"/>
    <property type="match status" value="1"/>
</dbReference>
<evidence type="ECO:0000256" key="1">
    <source>
        <dbReference type="ARBA" id="ARBA00023157"/>
    </source>
</evidence>